<dbReference type="EMBL" id="NESQ01000011">
    <property type="protein sequence ID" value="PUU83473.1"/>
    <property type="molecule type" value="Genomic_DNA"/>
</dbReference>
<evidence type="ECO:0000313" key="10">
    <source>
        <dbReference type="EMBL" id="PUU83473.1"/>
    </source>
</evidence>
<dbReference type="Gene3D" id="3.30.70.260">
    <property type="match status" value="1"/>
</dbReference>
<comment type="caution">
    <text evidence="10">The sequence shown here is derived from an EMBL/GenBank/DDBJ whole genome shotgun (WGS) entry which is preliminary data.</text>
</comment>
<dbReference type="SUPFAM" id="SSF75445">
    <property type="entry name" value="D-ribose-5-phosphate isomerase (RpiA), lid domain"/>
    <property type="match status" value="1"/>
</dbReference>
<feature type="region of interest" description="Disordered" evidence="9">
    <location>
        <begin position="99"/>
        <end position="128"/>
    </location>
</feature>
<dbReference type="GO" id="GO:0004751">
    <property type="term" value="F:ribose-5-phosphate isomerase activity"/>
    <property type="evidence" value="ECO:0007669"/>
    <property type="project" value="UniProtKB-EC"/>
</dbReference>
<dbReference type="Pfam" id="PF06026">
    <property type="entry name" value="Rib_5-P_isom_A"/>
    <property type="match status" value="1"/>
</dbReference>
<protein>
    <recommendedName>
        <fullName evidence="5">Ribose-5-phosphate isomerase</fullName>
        <ecNumber evidence="4">5.3.1.6</ecNumber>
    </recommendedName>
    <alternativeName>
        <fullName evidence="8">D-ribose-5-phosphate ketol-isomerase</fullName>
    </alternativeName>
    <alternativeName>
        <fullName evidence="7">Phosphoriboisomerase</fullName>
    </alternativeName>
</protein>
<dbReference type="Gene3D" id="3.40.50.1360">
    <property type="match status" value="1"/>
</dbReference>
<evidence type="ECO:0000256" key="7">
    <source>
        <dbReference type="ARBA" id="ARBA00029734"/>
    </source>
</evidence>
<dbReference type="UniPathway" id="UPA00115">
    <property type="reaction ID" value="UER00412"/>
</dbReference>
<dbReference type="GO" id="GO:0005737">
    <property type="term" value="C:cytoplasm"/>
    <property type="evidence" value="ECO:0007669"/>
    <property type="project" value="TreeGrafter"/>
</dbReference>
<evidence type="ECO:0000256" key="1">
    <source>
        <dbReference type="ARBA" id="ARBA00001713"/>
    </source>
</evidence>
<comment type="catalytic activity">
    <reaction evidence="1">
        <text>aldehydo-D-ribose 5-phosphate = D-ribulose 5-phosphate</text>
        <dbReference type="Rhea" id="RHEA:14657"/>
        <dbReference type="ChEBI" id="CHEBI:58121"/>
        <dbReference type="ChEBI" id="CHEBI:58273"/>
        <dbReference type="EC" id="5.3.1.6"/>
    </reaction>
</comment>
<evidence type="ECO:0000256" key="3">
    <source>
        <dbReference type="ARBA" id="ARBA00008088"/>
    </source>
</evidence>
<dbReference type="InterPro" id="IPR004788">
    <property type="entry name" value="Ribose5P_isomerase_type_A"/>
</dbReference>
<keyword evidence="6 10" id="KW-0413">Isomerase</keyword>
<evidence type="ECO:0000256" key="8">
    <source>
        <dbReference type="ARBA" id="ARBA00032273"/>
    </source>
</evidence>
<comment type="pathway">
    <text evidence="2">Carbohydrate degradation; pentose phosphate pathway; D-ribose 5-phosphate from D-ribulose 5-phosphate (non-oxidative stage): step 1/1.</text>
</comment>
<dbReference type="PANTHER" id="PTHR11934:SF0">
    <property type="entry name" value="RIBOSE-5-PHOSPHATE ISOMERASE"/>
    <property type="match status" value="1"/>
</dbReference>
<dbReference type="PANTHER" id="PTHR11934">
    <property type="entry name" value="RIBOSE-5-PHOSPHATE ISOMERASE"/>
    <property type="match status" value="1"/>
</dbReference>
<dbReference type="InterPro" id="IPR037171">
    <property type="entry name" value="NagB/RpiA_transferase-like"/>
</dbReference>
<evidence type="ECO:0000256" key="9">
    <source>
        <dbReference type="SAM" id="MobiDB-lite"/>
    </source>
</evidence>
<dbReference type="SUPFAM" id="SSF100950">
    <property type="entry name" value="NagB/RpiA/CoA transferase-like"/>
    <property type="match status" value="1"/>
</dbReference>
<organism evidence="10 11">
    <name type="scientific">Tuber borchii</name>
    <name type="common">White truffle</name>
    <dbReference type="NCBI Taxonomy" id="42251"/>
    <lineage>
        <taxon>Eukaryota</taxon>
        <taxon>Fungi</taxon>
        <taxon>Dikarya</taxon>
        <taxon>Ascomycota</taxon>
        <taxon>Pezizomycotina</taxon>
        <taxon>Pezizomycetes</taxon>
        <taxon>Pezizales</taxon>
        <taxon>Tuberaceae</taxon>
        <taxon>Tuber</taxon>
    </lineage>
</organism>
<dbReference type="NCBIfam" id="TIGR00021">
    <property type="entry name" value="rpiA"/>
    <property type="match status" value="1"/>
</dbReference>
<dbReference type="Proteomes" id="UP000244722">
    <property type="component" value="Unassembled WGS sequence"/>
</dbReference>
<dbReference type="STRING" id="42251.A0A2T7A6V5"/>
<accession>A0A2T7A6V5</accession>
<evidence type="ECO:0000256" key="4">
    <source>
        <dbReference type="ARBA" id="ARBA00011959"/>
    </source>
</evidence>
<evidence type="ECO:0000256" key="5">
    <source>
        <dbReference type="ARBA" id="ARBA00019150"/>
    </source>
</evidence>
<dbReference type="OrthoDB" id="1555531at2759"/>
<dbReference type="CDD" id="cd01398">
    <property type="entry name" value="RPI_A"/>
    <property type="match status" value="1"/>
</dbReference>
<evidence type="ECO:0000256" key="6">
    <source>
        <dbReference type="ARBA" id="ARBA00023235"/>
    </source>
</evidence>
<dbReference type="GO" id="GO:0006014">
    <property type="term" value="P:D-ribose metabolic process"/>
    <property type="evidence" value="ECO:0007669"/>
    <property type="project" value="TreeGrafter"/>
</dbReference>
<keyword evidence="11" id="KW-1185">Reference proteome</keyword>
<feature type="region of interest" description="Disordered" evidence="9">
    <location>
        <begin position="1"/>
        <end position="27"/>
    </location>
</feature>
<dbReference type="EC" id="5.3.1.6" evidence="4"/>
<dbReference type="AlphaFoldDB" id="A0A2T7A6V5"/>
<feature type="compositionally biased region" description="Pro residues" evidence="9">
    <location>
        <begin position="15"/>
        <end position="24"/>
    </location>
</feature>
<evidence type="ECO:0000313" key="11">
    <source>
        <dbReference type="Proteomes" id="UP000244722"/>
    </source>
</evidence>
<reference evidence="10 11" key="1">
    <citation type="submission" date="2017-04" db="EMBL/GenBank/DDBJ databases">
        <title>Draft genome sequence of Tuber borchii Vittad., a whitish edible truffle.</title>
        <authorList>
            <consortium name="DOE Joint Genome Institute"/>
            <person name="Murat C."/>
            <person name="Kuo A."/>
            <person name="Barry K.W."/>
            <person name="Clum A."/>
            <person name="Dockter R.B."/>
            <person name="Fauchery L."/>
            <person name="Iotti M."/>
            <person name="Kohler A."/>
            <person name="Labutti K."/>
            <person name="Lindquist E.A."/>
            <person name="Lipzen A."/>
            <person name="Ohm R.A."/>
            <person name="Wang M."/>
            <person name="Grigoriev I.V."/>
            <person name="Zambonelli A."/>
            <person name="Martin F.M."/>
        </authorList>
    </citation>
    <scope>NUCLEOTIDE SEQUENCE [LARGE SCALE GENOMIC DNA]</scope>
    <source>
        <strain evidence="10 11">Tbo3840</strain>
    </source>
</reference>
<dbReference type="GO" id="GO:0009052">
    <property type="term" value="P:pentose-phosphate shunt, non-oxidative branch"/>
    <property type="evidence" value="ECO:0007669"/>
    <property type="project" value="InterPro"/>
</dbReference>
<sequence length="379" mass="40728">MARFGRAPHYAATGPAPPPAPTPPAQQHYCPGEMRLPVNLRRNSLSLTLPPAPPAPAQQPYRPSEMRLPINLSRNPLSLTLPPPLPRVPPAPRQFHSFHIINPPRRSPSDHLPNPLFPTSPQRGRPGAREITSLSSVEAGKRAAAYAAVDAHFGNAPGHVGIGSGSTVFHVVDRIRQLSAERISNTGFVPTGHQSRELLRNAGLRVVQLEDVPGRINVAFDGADEVDGRLNCVKGGGGCLLLEKLVAIRSEVFVVVADRAKQSRALLTSYRRGIPIEVIPSATPYVLSELRSLGSTDPRVRDGAPAKLGPCITDNGNFIVDAPFPPLATSGAVVELAESLKGIVGVVEHGIFWRGDRRPERAFFGGVEGDWEGVEVRPE</sequence>
<comment type="similarity">
    <text evidence="3">Belongs to the ribose 5-phosphate isomerase family.</text>
</comment>
<gene>
    <name evidence="10" type="ORF">B9Z19DRAFT_963500</name>
</gene>
<name>A0A2T7A6V5_TUBBO</name>
<proteinExistence type="inferred from homology"/>
<evidence type="ECO:0000256" key="2">
    <source>
        <dbReference type="ARBA" id="ARBA00004988"/>
    </source>
</evidence>